<sequence length="524" mass="57549">MKASVLWSVWLPAYVLGQDPGLPVKNPTISYWQLPPNKHVSDHQSKHLPKEVDIVIIGSGISGTSVAWHLLKEGNWTKDNVPRIAMLEARKACSGATGRNGGHIRPSSYSEYAEAKTEFSKSEAAKITKLRAAHIEALISAANQLPEEGRLAAEARTVDSVDAFFDDEQWSTAVEQLEVLKREVPELGKEFTQFNKTEAREISLLAETVGILTGTPQIAGAIWPYRFVTYALKMLLDDFPTFSLDTSTPAYNVTAINDTSVPFNYEVTTPRGVILTNNVVYASNAWTPHFVPGLGGFISGGRLHMSAQIGGAGLPEAGHWPDYTGNGSLPGGRAWSLFRNGLDYAVQMPRTGVYMFGGDVGLAFNRGIDMDDSRNPDHISVSYLNGALPNYFGYKTWGTEKVNTAADSVPPGAYPGRSRRVWTGIEGHSGDGRPFVGRIPEAVTSRTTQNRTLGGEWVAAAYDGEGMCFAWLSGRALSQMVRSGQESHVPDWFPKSFLITEERMKEKPAEPRRLGRRGLFKWIR</sequence>
<accession>A0ACC1SKX6</accession>
<reference evidence="1" key="1">
    <citation type="submission" date="2022-08" db="EMBL/GenBank/DDBJ databases">
        <title>Genome Sequence of Fusarium decemcellulare.</title>
        <authorList>
            <person name="Buettner E."/>
        </authorList>
    </citation>
    <scope>NUCLEOTIDE SEQUENCE</scope>
    <source>
        <strain evidence="1">Babe19</strain>
    </source>
</reference>
<evidence type="ECO:0000313" key="2">
    <source>
        <dbReference type="Proteomes" id="UP001148629"/>
    </source>
</evidence>
<organism evidence="1 2">
    <name type="scientific">Fusarium decemcellulare</name>
    <dbReference type="NCBI Taxonomy" id="57161"/>
    <lineage>
        <taxon>Eukaryota</taxon>
        <taxon>Fungi</taxon>
        <taxon>Dikarya</taxon>
        <taxon>Ascomycota</taxon>
        <taxon>Pezizomycotina</taxon>
        <taxon>Sordariomycetes</taxon>
        <taxon>Hypocreomycetidae</taxon>
        <taxon>Hypocreales</taxon>
        <taxon>Nectriaceae</taxon>
        <taxon>Fusarium</taxon>
        <taxon>Fusarium decemcellulare species complex</taxon>
    </lineage>
</organism>
<keyword evidence="2" id="KW-1185">Reference proteome</keyword>
<comment type="caution">
    <text evidence="1">The sequence shown here is derived from an EMBL/GenBank/DDBJ whole genome shotgun (WGS) entry which is preliminary data.</text>
</comment>
<dbReference type="EMBL" id="JANRMS010000326">
    <property type="protein sequence ID" value="KAJ3541887.1"/>
    <property type="molecule type" value="Genomic_DNA"/>
</dbReference>
<name>A0ACC1SKX6_9HYPO</name>
<proteinExistence type="predicted"/>
<protein>
    <submittedName>
        <fullName evidence="1">Uncharacterized protein</fullName>
    </submittedName>
</protein>
<gene>
    <name evidence="1" type="ORF">NM208_g4388</name>
</gene>
<evidence type="ECO:0000313" key="1">
    <source>
        <dbReference type="EMBL" id="KAJ3541887.1"/>
    </source>
</evidence>
<dbReference type="Proteomes" id="UP001148629">
    <property type="component" value="Unassembled WGS sequence"/>
</dbReference>